<feature type="compositionally biased region" description="Basic and acidic residues" evidence="1">
    <location>
        <begin position="150"/>
        <end position="166"/>
    </location>
</feature>
<protein>
    <submittedName>
        <fullName evidence="3">Uncharacterized protein</fullName>
    </submittedName>
</protein>
<sequence>MEDVRGDENVRDRVKPGLIPYGRVTEAEPTSPVYPRQFGNIGGHILSPPTMRYAFVKTLSIIHANSGEIVRRLEFPGVRLSLANKTAATSVISQEKPSAVYRVTSTAWIVITTGLSSTSFKTLHHWQVICLGITLTQTFPCDTLQSGFHPKQEDTWSRREEKKATSEEGLLQKMSGEWMSNRC</sequence>
<evidence type="ECO:0000313" key="2">
    <source>
        <dbReference type="Proteomes" id="UP000095287"/>
    </source>
</evidence>
<dbReference type="AlphaFoldDB" id="A0A1I8A2F0"/>
<dbReference type="Proteomes" id="UP000095287">
    <property type="component" value="Unplaced"/>
</dbReference>
<feature type="region of interest" description="Disordered" evidence="1">
    <location>
        <begin position="150"/>
        <end position="183"/>
    </location>
</feature>
<reference evidence="3" key="1">
    <citation type="submission" date="2016-11" db="UniProtKB">
        <authorList>
            <consortium name="WormBaseParasite"/>
        </authorList>
    </citation>
    <scope>IDENTIFICATION</scope>
</reference>
<name>A0A1I8A2F0_9BILA</name>
<accession>A0A1I8A2F0</accession>
<dbReference type="WBParaSite" id="L893_g3190.t1">
    <property type="protein sequence ID" value="L893_g3190.t1"/>
    <property type="gene ID" value="L893_g3190"/>
</dbReference>
<evidence type="ECO:0000256" key="1">
    <source>
        <dbReference type="SAM" id="MobiDB-lite"/>
    </source>
</evidence>
<organism evidence="2 3">
    <name type="scientific">Steinernema glaseri</name>
    <dbReference type="NCBI Taxonomy" id="37863"/>
    <lineage>
        <taxon>Eukaryota</taxon>
        <taxon>Metazoa</taxon>
        <taxon>Ecdysozoa</taxon>
        <taxon>Nematoda</taxon>
        <taxon>Chromadorea</taxon>
        <taxon>Rhabditida</taxon>
        <taxon>Tylenchina</taxon>
        <taxon>Panagrolaimomorpha</taxon>
        <taxon>Strongyloidoidea</taxon>
        <taxon>Steinernematidae</taxon>
        <taxon>Steinernema</taxon>
    </lineage>
</organism>
<proteinExistence type="predicted"/>
<keyword evidence="2" id="KW-1185">Reference proteome</keyword>
<evidence type="ECO:0000313" key="3">
    <source>
        <dbReference type="WBParaSite" id="L893_g3190.t1"/>
    </source>
</evidence>